<accession>A0ABQ4YJT1</accession>
<comment type="caution">
    <text evidence="1">The sequence shown here is derived from an EMBL/GenBank/DDBJ whole genome shotgun (WGS) entry which is preliminary data.</text>
</comment>
<dbReference type="EMBL" id="BQNB010010433">
    <property type="protein sequence ID" value="GJS77245.1"/>
    <property type="molecule type" value="Genomic_DNA"/>
</dbReference>
<organism evidence="1 2">
    <name type="scientific">Tanacetum coccineum</name>
    <dbReference type="NCBI Taxonomy" id="301880"/>
    <lineage>
        <taxon>Eukaryota</taxon>
        <taxon>Viridiplantae</taxon>
        <taxon>Streptophyta</taxon>
        <taxon>Embryophyta</taxon>
        <taxon>Tracheophyta</taxon>
        <taxon>Spermatophyta</taxon>
        <taxon>Magnoliopsida</taxon>
        <taxon>eudicotyledons</taxon>
        <taxon>Gunneridae</taxon>
        <taxon>Pentapetalae</taxon>
        <taxon>asterids</taxon>
        <taxon>campanulids</taxon>
        <taxon>Asterales</taxon>
        <taxon>Asteraceae</taxon>
        <taxon>Asteroideae</taxon>
        <taxon>Anthemideae</taxon>
        <taxon>Anthemidinae</taxon>
        <taxon>Tanacetum</taxon>
    </lineage>
</organism>
<gene>
    <name evidence="1" type="ORF">Tco_0727126</name>
</gene>
<proteinExistence type="predicted"/>
<dbReference type="Proteomes" id="UP001151760">
    <property type="component" value="Unassembled WGS sequence"/>
</dbReference>
<reference evidence="1" key="1">
    <citation type="journal article" date="2022" name="Int. J. Mol. Sci.">
        <title>Draft Genome of Tanacetum Coccineum: Genomic Comparison of Closely Related Tanacetum-Family Plants.</title>
        <authorList>
            <person name="Yamashiro T."/>
            <person name="Shiraishi A."/>
            <person name="Nakayama K."/>
            <person name="Satake H."/>
        </authorList>
    </citation>
    <scope>NUCLEOTIDE SEQUENCE</scope>
</reference>
<reference evidence="1" key="2">
    <citation type="submission" date="2022-01" db="EMBL/GenBank/DDBJ databases">
        <authorList>
            <person name="Yamashiro T."/>
            <person name="Shiraishi A."/>
            <person name="Satake H."/>
            <person name="Nakayama K."/>
        </authorList>
    </citation>
    <scope>NUCLEOTIDE SEQUENCE</scope>
</reference>
<evidence type="ECO:0000313" key="1">
    <source>
        <dbReference type="EMBL" id="GJS77245.1"/>
    </source>
</evidence>
<protein>
    <submittedName>
        <fullName evidence="1">Uncharacterized protein</fullName>
    </submittedName>
</protein>
<name>A0ABQ4YJT1_9ASTR</name>
<keyword evidence="2" id="KW-1185">Reference proteome</keyword>
<evidence type="ECO:0000313" key="2">
    <source>
        <dbReference type="Proteomes" id="UP001151760"/>
    </source>
</evidence>
<sequence>MELEPEVKVPGLECNRSLLEGVPFVNHMVIEEPGYEIFFIDVFGDQAFQRWDDIHKFGVDSHGPRCKEIDNVDEVSTI</sequence>